<gene>
    <name evidence="1" type="ORF">KUCAC02_013812</name>
</gene>
<evidence type="ECO:0000313" key="2">
    <source>
        <dbReference type="Proteomes" id="UP001057452"/>
    </source>
</evidence>
<dbReference type="EMBL" id="CM043800">
    <property type="protein sequence ID" value="KAI4810885.1"/>
    <property type="molecule type" value="Genomic_DNA"/>
</dbReference>
<organism evidence="1 2">
    <name type="scientific">Chaenocephalus aceratus</name>
    <name type="common">Blackfin icefish</name>
    <name type="synonym">Chaenichthys aceratus</name>
    <dbReference type="NCBI Taxonomy" id="36190"/>
    <lineage>
        <taxon>Eukaryota</taxon>
        <taxon>Metazoa</taxon>
        <taxon>Chordata</taxon>
        <taxon>Craniata</taxon>
        <taxon>Vertebrata</taxon>
        <taxon>Euteleostomi</taxon>
        <taxon>Actinopterygii</taxon>
        <taxon>Neopterygii</taxon>
        <taxon>Teleostei</taxon>
        <taxon>Neoteleostei</taxon>
        <taxon>Acanthomorphata</taxon>
        <taxon>Eupercaria</taxon>
        <taxon>Perciformes</taxon>
        <taxon>Notothenioidei</taxon>
        <taxon>Channichthyidae</taxon>
        <taxon>Chaenocephalus</taxon>
    </lineage>
</organism>
<keyword evidence="2" id="KW-1185">Reference proteome</keyword>
<comment type="caution">
    <text evidence="1">The sequence shown here is derived from an EMBL/GenBank/DDBJ whole genome shotgun (WGS) entry which is preliminary data.</text>
</comment>
<protein>
    <submittedName>
        <fullName evidence="1">Uncharacterized protein</fullName>
    </submittedName>
</protein>
<sequence length="123" mass="13950">MASTCTGQSPSDVAQRWSKKEKKMLNIQRPFSVKLYNQHMGGVDLMDQCVAMIHQDTRKRKTQCKSKAPPEIRFGSGNHWPQLTEANNANRCQDAACTRRTKYIGMQCRVALCPGCFANYHGR</sequence>
<evidence type="ECO:0000313" key="1">
    <source>
        <dbReference type="EMBL" id="KAI4810885.1"/>
    </source>
</evidence>
<proteinExistence type="predicted"/>
<accession>A0ACB9WDF2</accession>
<name>A0ACB9WDF2_CHAAC</name>
<dbReference type="Proteomes" id="UP001057452">
    <property type="component" value="Chromosome 16"/>
</dbReference>
<reference evidence="1" key="1">
    <citation type="submission" date="2022-05" db="EMBL/GenBank/DDBJ databases">
        <title>Chromosome-level genome of Chaenocephalus aceratus.</title>
        <authorList>
            <person name="Park H."/>
        </authorList>
    </citation>
    <scope>NUCLEOTIDE SEQUENCE</scope>
    <source>
        <strain evidence="1">KU_202001</strain>
    </source>
</reference>